<feature type="domain" description="Insertion element IS150 protein InsJ-like helix-turn-helix" evidence="2">
    <location>
        <begin position="8"/>
        <end position="55"/>
    </location>
</feature>
<dbReference type="RefSeq" id="WP_123806851.1">
    <property type="nucleotide sequence ID" value="NZ_CP033840.1"/>
</dbReference>
<reference evidence="3 4" key="1">
    <citation type="submission" date="2021-02" db="EMBL/GenBank/DDBJ databases">
        <title>FDA dAtabase for Regulatory Grade micrObial Sequences (FDA-ARGOS): Supporting development and validation of Infectious Disease Dx tests.</title>
        <authorList>
            <person name="Minogue T."/>
            <person name="Wolcott M."/>
            <person name="Wasieloski L."/>
            <person name="Aguilar W."/>
            <person name="Moore D."/>
            <person name="Jaissle J."/>
            <person name="Tallon L."/>
            <person name="Sadzewicz L."/>
            <person name="Zhao X."/>
            <person name="Boylan J."/>
            <person name="Ott S."/>
            <person name="Bowen H."/>
            <person name="Vavikolanu K."/>
            <person name="Mehta A."/>
            <person name="Aluvathingal J."/>
            <person name="Nadendla S."/>
            <person name="Yan Y."/>
            <person name="Sichtig H."/>
        </authorList>
    </citation>
    <scope>NUCLEOTIDE SEQUENCE [LARGE SCALE GENOMIC DNA]</scope>
    <source>
        <strain evidence="3 4">FDAARGOS_1272</strain>
    </source>
</reference>
<dbReference type="PANTHER" id="PTHR33795:SF1">
    <property type="entry name" value="INSERTION ELEMENT IS150 PROTEIN INSJ"/>
    <property type="match status" value="1"/>
</dbReference>
<dbReference type="Proteomes" id="UP000625568">
    <property type="component" value="Chromosome 1"/>
</dbReference>
<evidence type="ECO:0000313" key="4">
    <source>
        <dbReference type="Proteomes" id="UP000625568"/>
    </source>
</evidence>
<dbReference type="Pfam" id="PF13518">
    <property type="entry name" value="HTH_28"/>
    <property type="match status" value="2"/>
</dbReference>
<dbReference type="EMBL" id="CP069482">
    <property type="protein sequence ID" value="QRO76541.1"/>
    <property type="molecule type" value="Genomic_DNA"/>
</dbReference>
<evidence type="ECO:0000256" key="1">
    <source>
        <dbReference type="ARBA" id="ARBA00038232"/>
    </source>
</evidence>
<dbReference type="InterPro" id="IPR036388">
    <property type="entry name" value="WH-like_DNA-bd_sf"/>
</dbReference>
<protein>
    <submittedName>
        <fullName evidence="3">Transposase</fullName>
    </submittedName>
</protein>
<dbReference type="InterPro" id="IPR010921">
    <property type="entry name" value="Trp_repressor/repl_initiator"/>
</dbReference>
<feature type="domain" description="Insertion element IS150 protein InsJ-like helix-turn-helix" evidence="2">
    <location>
        <begin position="64"/>
        <end position="114"/>
    </location>
</feature>
<dbReference type="SUPFAM" id="SSF48295">
    <property type="entry name" value="TrpR-like"/>
    <property type="match status" value="2"/>
</dbReference>
<gene>
    <name evidence="3" type="ORF">I6K02_11500</name>
</gene>
<sequence>MTKYDERFKLEVVQRYLSGDKGYKALAREFGVGSTQVEQWVASYKRHGADGLRRKGHVKYSAQFKLEALERMQRENLSRTHMQALLDIRDAGAIARWERQYHEGGFAALLPRPKNLSAFLWARRLNSTLSTRLHKSLAEQDSKLVHR</sequence>
<keyword evidence="4" id="KW-1185">Reference proteome</keyword>
<proteinExistence type="inferred from homology"/>
<organism evidence="3 4">
    <name type="scientific">Burkholderia dolosa</name>
    <dbReference type="NCBI Taxonomy" id="152500"/>
    <lineage>
        <taxon>Bacteria</taxon>
        <taxon>Pseudomonadati</taxon>
        <taxon>Pseudomonadota</taxon>
        <taxon>Betaproteobacteria</taxon>
        <taxon>Burkholderiales</taxon>
        <taxon>Burkholderiaceae</taxon>
        <taxon>Burkholderia</taxon>
        <taxon>Burkholderia cepacia complex</taxon>
    </lineage>
</organism>
<dbReference type="InterPro" id="IPR052057">
    <property type="entry name" value="IS150/IS1296_orfA-like"/>
</dbReference>
<accession>A0A892I4S0</accession>
<evidence type="ECO:0000259" key="2">
    <source>
        <dbReference type="Pfam" id="PF13518"/>
    </source>
</evidence>
<dbReference type="GO" id="GO:0043565">
    <property type="term" value="F:sequence-specific DNA binding"/>
    <property type="evidence" value="ECO:0007669"/>
    <property type="project" value="InterPro"/>
</dbReference>
<comment type="similarity">
    <text evidence="1">Belongs to the IS150/IS1296 orfA family.</text>
</comment>
<evidence type="ECO:0000313" key="3">
    <source>
        <dbReference type="EMBL" id="QRO76541.1"/>
    </source>
</evidence>
<name>A0A892I4S0_9BURK</name>
<dbReference type="InterPro" id="IPR055247">
    <property type="entry name" value="InsJ-like_HTH"/>
</dbReference>
<dbReference type="PANTHER" id="PTHR33795">
    <property type="entry name" value="INSERTION ELEMENT IS150 PROTEIN INSJ"/>
    <property type="match status" value="1"/>
</dbReference>
<dbReference type="AlphaFoldDB" id="A0A892I4S0"/>
<dbReference type="Gene3D" id="1.10.10.10">
    <property type="entry name" value="Winged helix-like DNA-binding domain superfamily/Winged helix DNA-binding domain"/>
    <property type="match status" value="2"/>
</dbReference>
<dbReference type="GeneID" id="93127263"/>